<dbReference type="EMBL" id="JARKIB010000235">
    <property type="protein sequence ID" value="KAJ7720903.1"/>
    <property type="molecule type" value="Genomic_DNA"/>
</dbReference>
<organism evidence="2 3">
    <name type="scientific">Mycena metata</name>
    <dbReference type="NCBI Taxonomy" id="1033252"/>
    <lineage>
        <taxon>Eukaryota</taxon>
        <taxon>Fungi</taxon>
        <taxon>Dikarya</taxon>
        <taxon>Basidiomycota</taxon>
        <taxon>Agaricomycotina</taxon>
        <taxon>Agaricomycetes</taxon>
        <taxon>Agaricomycetidae</taxon>
        <taxon>Agaricales</taxon>
        <taxon>Marasmiineae</taxon>
        <taxon>Mycenaceae</taxon>
        <taxon>Mycena</taxon>
    </lineage>
</organism>
<keyword evidence="3" id="KW-1185">Reference proteome</keyword>
<feature type="transmembrane region" description="Helical" evidence="1">
    <location>
        <begin position="41"/>
        <end position="70"/>
    </location>
</feature>
<sequence length="309" mass="33300">MDASSVVPKVVLLASSWLNISLYTLELVLCRQYFLRPNRPLLYRVGVGALIFFDTICTLMICINACFVALDLTPNAHSVALQSPMSIIVFLTFLSAAVEQAILCHLFFTLTRNVFVSTFLAILALAHMGLAFASGGLILALNSEPTAITTGQAAAMTCAATDIFIAIALGSKVWKMLSPTGVIPAAESFTRRFLLLVVSSGLIVASNTLIFMVLLWKHNAAGNLFLTCLGRVYSLTLLANFLVGIHFRRDDHTTDVSTQSWRGPNPSVLTGAADSKAPSARLTHISNLGVESTCSQLGYRASPRMNSEP</sequence>
<keyword evidence="1" id="KW-0472">Membrane</keyword>
<keyword evidence="1" id="KW-0812">Transmembrane</keyword>
<feature type="transmembrane region" description="Helical" evidence="1">
    <location>
        <begin position="222"/>
        <end position="243"/>
    </location>
</feature>
<gene>
    <name evidence="2" type="ORF">B0H16DRAFT_1896676</name>
</gene>
<evidence type="ECO:0000313" key="2">
    <source>
        <dbReference type="EMBL" id="KAJ7720903.1"/>
    </source>
</evidence>
<feature type="transmembrane region" description="Helical" evidence="1">
    <location>
        <begin position="6"/>
        <end position="29"/>
    </location>
</feature>
<protein>
    <submittedName>
        <fullName evidence="2">Uncharacterized protein</fullName>
    </submittedName>
</protein>
<comment type="caution">
    <text evidence="2">The sequence shown here is derived from an EMBL/GenBank/DDBJ whole genome shotgun (WGS) entry which is preliminary data.</text>
</comment>
<feature type="transmembrane region" description="Helical" evidence="1">
    <location>
        <begin position="153"/>
        <end position="173"/>
    </location>
</feature>
<dbReference type="AlphaFoldDB" id="A0AAD7HHH2"/>
<feature type="transmembrane region" description="Helical" evidence="1">
    <location>
        <begin position="120"/>
        <end position="141"/>
    </location>
</feature>
<keyword evidence="1" id="KW-1133">Transmembrane helix</keyword>
<evidence type="ECO:0000256" key="1">
    <source>
        <dbReference type="SAM" id="Phobius"/>
    </source>
</evidence>
<accession>A0AAD7HHH2</accession>
<evidence type="ECO:0000313" key="3">
    <source>
        <dbReference type="Proteomes" id="UP001215598"/>
    </source>
</evidence>
<feature type="transmembrane region" description="Helical" evidence="1">
    <location>
        <begin position="193"/>
        <end position="216"/>
    </location>
</feature>
<name>A0AAD7HHH2_9AGAR</name>
<feature type="transmembrane region" description="Helical" evidence="1">
    <location>
        <begin position="85"/>
        <end position="108"/>
    </location>
</feature>
<proteinExistence type="predicted"/>
<reference evidence="2" key="1">
    <citation type="submission" date="2023-03" db="EMBL/GenBank/DDBJ databases">
        <title>Massive genome expansion in bonnet fungi (Mycena s.s.) driven by repeated elements and novel gene families across ecological guilds.</title>
        <authorList>
            <consortium name="Lawrence Berkeley National Laboratory"/>
            <person name="Harder C.B."/>
            <person name="Miyauchi S."/>
            <person name="Viragh M."/>
            <person name="Kuo A."/>
            <person name="Thoen E."/>
            <person name="Andreopoulos B."/>
            <person name="Lu D."/>
            <person name="Skrede I."/>
            <person name="Drula E."/>
            <person name="Henrissat B."/>
            <person name="Morin E."/>
            <person name="Kohler A."/>
            <person name="Barry K."/>
            <person name="LaButti K."/>
            <person name="Morin E."/>
            <person name="Salamov A."/>
            <person name="Lipzen A."/>
            <person name="Mereny Z."/>
            <person name="Hegedus B."/>
            <person name="Baldrian P."/>
            <person name="Stursova M."/>
            <person name="Weitz H."/>
            <person name="Taylor A."/>
            <person name="Grigoriev I.V."/>
            <person name="Nagy L.G."/>
            <person name="Martin F."/>
            <person name="Kauserud H."/>
        </authorList>
    </citation>
    <scope>NUCLEOTIDE SEQUENCE</scope>
    <source>
        <strain evidence="2">CBHHK182m</strain>
    </source>
</reference>
<dbReference type="Proteomes" id="UP001215598">
    <property type="component" value="Unassembled WGS sequence"/>
</dbReference>